<comment type="caution">
    <text evidence="1">The sequence shown here is derived from an EMBL/GenBank/DDBJ whole genome shotgun (WGS) entry which is preliminary data.</text>
</comment>
<name>A0A5S4F470_9PROT</name>
<dbReference type="Proteomes" id="UP000306324">
    <property type="component" value="Unassembled WGS sequence"/>
</dbReference>
<reference evidence="1 2" key="1">
    <citation type="submission" date="2019-04" db="EMBL/GenBank/DDBJ databases">
        <title>A novel phosphate-accumulating bacterium identified in bioreactor for phosphate removal from wastewater.</title>
        <authorList>
            <person name="Kotlyarov R.Y."/>
            <person name="Beletsky A.V."/>
            <person name="Kallistova A.Y."/>
            <person name="Dorofeev A.G."/>
            <person name="Nikolaev Y.Y."/>
            <person name="Pimenov N.V."/>
            <person name="Ravin N.V."/>
            <person name="Mardanov A.V."/>
        </authorList>
    </citation>
    <scope>NUCLEOTIDE SEQUENCE [LARGE SCALE GENOMIC DNA]</scope>
    <source>
        <strain evidence="1 2">Bin19</strain>
    </source>
</reference>
<gene>
    <name evidence="1" type="ORF">ACCUM_1172</name>
</gene>
<organism evidence="1 2">
    <name type="scientific">Candidatus Accumulibacter phosphatis</name>
    <dbReference type="NCBI Taxonomy" id="327160"/>
    <lineage>
        <taxon>Bacteria</taxon>
        <taxon>Pseudomonadati</taxon>
        <taxon>Pseudomonadota</taxon>
        <taxon>Betaproteobacteria</taxon>
        <taxon>Candidatus Accumulibacter</taxon>
    </lineage>
</organism>
<dbReference type="EMBL" id="SWAD01000088">
    <property type="protein sequence ID" value="TMQ75543.1"/>
    <property type="molecule type" value="Genomic_DNA"/>
</dbReference>
<protein>
    <submittedName>
        <fullName evidence="1">Uncharacterized protein</fullName>
    </submittedName>
</protein>
<accession>A0A5S4F470</accession>
<evidence type="ECO:0000313" key="2">
    <source>
        <dbReference type="Proteomes" id="UP000306324"/>
    </source>
</evidence>
<proteinExistence type="predicted"/>
<keyword evidence="2" id="KW-1185">Reference proteome</keyword>
<sequence>MGATILTEVLAGFAALGLPGGCCAYKLPAKRRPAASSATRRING</sequence>
<dbReference type="AlphaFoldDB" id="A0A5S4F470"/>
<evidence type="ECO:0000313" key="1">
    <source>
        <dbReference type="EMBL" id="TMQ75543.1"/>
    </source>
</evidence>